<dbReference type="PROSITE" id="PS51294">
    <property type="entry name" value="HTH_MYB"/>
    <property type="match status" value="1"/>
</dbReference>
<proteinExistence type="predicted"/>
<dbReference type="InterPro" id="IPR017930">
    <property type="entry name" value="Myb_dom"/>
</dbReference>
<evidence type="ECO:0000256" key="2">
    <source>
        <dbReference type="SAM" id="MobiDB-lite"/>
    </source>
</evidence>
<dbReference type="OrthoDB" id="3366990at2759"/>
<dbReference type="Proteomes" id="UP000789405">
    <property type="component" value="Unassembled WGS sequence"/>
</dbReference>
<evidence type="ECO:0000259" key="3">
    <source>
        <dbReference type="PROSITE" id="PS51294"/>
    </source>
</evidence>
<keyword evidence="5" id="KW-1185">Reference proteome</keyword>
<dbReference type="Gene3D" id="1.10.10.60">
    <property type="entry name" value="Homeodomain-like"/>
    <property type="match status" value="1"/>
</dbReference>
<evidence type="ECO:0000313" key="4">
    <source>
        <dbReference type="EMBL" id="CAG8779934.1"/>
    </source>
</evidence>
<dbReference type="PANTHER" id="PTHR46734">
    <property type="entry name" value="TELOMERIC REPEAT-BINDING FACTOR 1 TERF1"/>
    <property type="match status" value="1"/>
</dbReference>
<gene>
    <name evidence="4" type="ORF">DERYTH_LOCUS19525</name>
</gene>
<feature type="domain" description="HTH myb-type" evidence="3">
    <location>
        <begin position="170"/>
        <end position="227"/>
    </location>
</feature>
<feature type="region of interest" description="Disordered" evidence="2">
    <location>
        <begin position="1"/>
        <end position="46"/>
    </location>
</feature>
<dbReference type="SMART" id="SM00717">
    <property type="entry name" value="SANT"/>
    <property type="match status" value="1"/>
</dbReference>
<comment type="caution">
    <text evidence="4">The sequence shown here is derived from an EMBL/GenBank/DDBJ whole genome shotgun (WGS) entry which is preliminary data.</text>
</comment>
<evidence type="ECO:0000256" key="1">
    <source>
        <dbReference type="ARBA" id="ARBA00023242"/>
    </source>
</evidence>
<dbReference type="CDD" id="cd11660">
    <property type="entry name" value="SANT_TRF"/>
    <property type="match status" value="1"/>
</dbReference>
<accession>A0A9N9P130</accession>
<dbReference type="EMBL" id="CAJVPY010021546">
    <property type="protein sequence ID" value="CAG8779934.1"/>
    <property type="molecule type" value="Genomic_DNA"/>
</dbReference>
<feature type="region of interest" description="Disordered" evidence="2">
    <location>
        <begin position="145"/>
        <end position="172"/>
    </location>
</feature>
<protein>
    <submittedName>
        <fullName evidence="4">25889_t:CDS:1</fullName>
    </submittedName>
</protein>
<reference evidence="4" key="1">
    <citation type="submission" date="2021-06" db="EMBL/GenBank/DDBJ databases">
        <authorList>
            <person name="Kallberg Y."/>
            <person name="Tangrot J."/>
            <person name="Rosling A."/>
        </authorList>
    </citation>
    <scope>NUCLEOTIDE SEQUENCE</scope>
    <source>
        <strain evidence="4">MA453B</strain>
    </source>
</reference>
<dbReference type="InterPro" id="IPR001005">
    <property type="entry name" value="SANT/Myb"/>
</dbReference>
<feature type="non-terminal residue" evidence="4">
    <location>
        <position position="1"/>
    </location>
</feature>
<evidence type="ECO:0000313" key="5">
    <source>
        <dbReference type="Proteomes" id="UP000789405"/>
    </source>
</evidence>
<dbReference type="InterPro" id="IPR052450">
    <property type="entry name" value="TRBD-Containing_Protein"/>
</dbReference>
<sequence>GSFRLRNNSDEGYKPPSQSSSETLRDEDYKPSSQSSSETRQEIIRPPLRPNYNELILKPQEIVRPPFQAEIDNIEVEVVMPALKLSTTTADTPNLDDRNIVTECEFNNIKVEVFIPALKPSTKTRYAPNLDDRKRTTYAPNLDDRKRTTYAPNLDDRKRTTSTSGIGGQKRNRWTDPELRCLKRGMKEYGTKWEEILKHYGKPDGPLKMRTAVNLKDKARNEKIRRIREDIELDIFELATI</sequence>
<organism evidence="4 5">
    <name type="scientific">Dentiscutata erythropus</name>
    <dbReference type="NCBI Taxonomy" id="1348616"/>
    <lineage>
        <taxon>Eukaryota</taxon>
        <taxon>Fungi</taxon>
        <taxon>Fungi incertae sedis</taxon>
        <taxon>Mucoromycota</taxon>
        <taxon>Glomeromycotina</taxon>
        <taxon>Glomeromycetes</taxon>
        <taxon>Diversisporales</taxon>
        <taxon>Gigasporaceae</taxon>
        <taxon>Dentiscutata</taxon>
    </lineage>
</organism>
<name>A0A9N9P130_9GLOM</name>
<dbReference type="Pfam" id="PF00249">
    <property type="entry name" value="Myb_DNA-binding"/>
    <property type="match status" value="1"/>
</dbReference>
<keyword evidence="1" id="KW-0539">Nucleus</keyword>
<dbReference type="SUPFAM" id="SSF46689">
    <property type="entry name" value="Homeodomain-like"/>
    <property type="match status" value="1"/>
</dbReference>
<dbReference type="AlphaFoldDB" id="A0A9N9P130"/>
<dbReference type="InterPro" id="IPR009057">
    <property type="entry name" value="Homeodomain-like_sf"/>
</dbReference>
<dbReference type="PANTHER" id="PTHR46734:SF1">
    <property type="entry name" value="TELOMERIC REPEAT-BINDING FACTOR 1"/>
    <property type="match status" value="1"/>
</dbReference>